<dbReference type="AlphaFoldDB" id="A0A4Q8CYQ4"/>
<dbReference type="OrthoDB" id="9787853at2"/>
<dbReference type="EMBL" id="SHLI01000001">
    <property type="protein sequence ID" value="RZU98072.1"/>
    <property type="molecule type" value="Genomic_DNA"/>
</dbReference>
<evidence type="ECO:0000256" key="7">
    <source>
        <dbReference type="ARBA" id="ARBA00022833"/>
    </source>
</evidence>
<evidence type="ECO:0000256" key="9">
    <source>
        <dbReference type="ARBA" id="ARBA00031449"/>
    </source>
</evidence>
<reference evidence="11 12" key="1">
    <citation type="submission" date="2019-02" db="EMBL/GenBank/DDBJ databases">
        <title>Genomic Encyclopedia of Type Strains, Phase IV (KMG-IV): sequencing the most valuable type-strain genomes for metagenomic binning, comparative biology and taxonomic classification.</title>
        <authorList>
            <person name="Goeker M."/>
        </authorList>
    </citation>
    <scope>NUCLEOTIDE SEQUENCE [LARGE SCALE GENOMIC DNA]</scope>
    <source>
        <strain evidence="11 12">DSM 21056</strain>
    </source>
</reference>
<comment type="caution">
    <text evidence="11">The sequence shown here is derived from an EMBL/GenBank/DDBJ whole genome shotgun (WGS) entry which is preliminary data.</text>
</comment>
<dbReference type="InterPro" id="IPR007115">
    <property type="entry name" value="6-PTP_synth/QueD"/>
</dbReference>
<comment type="similarity">
    <text evidence="3">Belongs to the PTPS family. QueD subfamily.</text>
</comment>
<dbReference type="RefSeq" id="WP_130502415.1">
    <property type="nucleotide sequence ID" value="NZ_SHLI01000001.1"/>
</dbReference>
<evidence type="ECO:0000256" key="8">
    <source>
        <dbReference type="ARBA" id="ARBA00023239"/>
    </source>
</evidence>
<evidence type="ECO:0000313" key="12">
    <source>
        <dbReference type="Proteomes" id="UP000292298"/>
    </source>
</evidence>
<comment type="catalytic activity">
    <reaction evidence="10">
        <text>7,8-dihydroneopterin 3'-triphosphate + H2O = 6-carboxy-5,6,7,8-tetrahydropterin + triphosphate + acetaldehyde + 2 H(+)</text>
        <dbReference type="Rhea" id="RHEA:27966"/>
        <dbReference type="ChEBI" id="CHEBI:15343"/>
        <dbReference type="ChEBI" id="CHEBI:15377"/>
        <dbReference type="ChEBI" id="CHEBI:15378"/>
        <dbReference type="ChEBI" id="CHEBI:18036"/>
        <dbReference type="ChEBI" id="CHEBI:58462"/>
        <dbReference type="ChEBI" id="CHEBI:61032"/>
        <dbReference type="EC" id="4.1.2.50"/>
    </reaction>
</comment>
<dbReference type="Proteomes" id="UP000292298">
    <property type="component" value="Unassembled WGS sequence"/>
</dbReference>
<organism evidence="11 12">
    <name type="scientific">Spiribacter vilamensis</name>
    <dbReference type="NCBI Taxonomy" id="531306"/>
    <lineage>
        <taxon>Bacteria</taxon>
        <taxon>Pseudomonadati</taxon>
        <taxon>Pseudomonadota</taxon>
        <taxon>Gammaproteobacteria</taxon>
        <taxon>Chromatiales</taxon>
        <taxon>Ectothiorhodospiraceae</taxon>
        <taxon>Spiribacter</taxon>
    </lineage>
</organism>
<evidence type="ECO:0000313" key="11">
    <source>
        <dbReference type="EMBL" id="RZU98072.1"/>
    </source>
</evidence>
<evidence type="ECO:0000256" key="5">
    <source>
        <dbReference type="ARBA" id="ARBA00018141"/>
    </source>
</evidence>
<evidence type="ECO:0000256" key="2">
    <source>
        <dbReference type="ARBA" id="ARBA00005061"/>
    </source>
</evidence>
<accession>A0A4Q8CYQ4</accession>
<dbReference type="GO" id="GO:0046872">
    <property type="term" value="F:metal ion binding"/>
    <property type="evidence" value="ECO:0007669"/>
    <property type="project" value="UniProtKB-KW"/>
</dbReference>
<evidence type="ECO:0000256" key="4">
    <source>
        <dbReference type="ARBA" id="ARBA00012982"/>
    </source>
</evidence>
<keyword evidence="6" id="KW-0479">Metal-binding</keyword>
<comment type="cofactor">
    <cofactor evidence="1">
        <name>Zn(2+)</name>
        <dbReference type="ChEBI" id="CHEBI:29105"/>
    </cofactor>
</comment>
<dbReference type="PANTHER" id="PTHR12589">
    <property type="entry name" value="PYRUVOYL TETRAHYDROBIOPTERIN SYNTHASE"/>
    <property type="match status" value="1"/>
</dbReference>
<protein>
    <recommendedName>
        <fullName evidence="5">6-carboxy-5,6,7,8-tetrahydropterin synthase</fullName>
        <ecNumber evidence="4">4.1.2.50</ecNumber>
    </recommendedName>
    <alternativeName>
        <fullName evidence="9">Queuosine biosynthesis protein QueD</fullName>
    </alternativeName>
</protein>
<dbReference type="GO" id="GO:0070497">
    <property type="term" value="F:6-carboxytetrahydropterin synthase activity"/>
    <property type="evidence" value="ECO:0007669"/>
    <property type="project" value="UniProtKB-EC"/>
</dbReference>
<comment type="pathway">
    <text evidence="2">Purine metabolism; 7-cyano-7-deazaguanine biosynthesis.</text>
</comment>
<keyword evidence="8" id="KW-0456">Lyase</keyword>
<dbReference type="UniPathway" id="UPA00391"/>
<dbReference type="PANTHER" id="PTHR12589:SF7">
    <property type="entry name" value="6-PYRUVOYL TETRAHYDROBIOPTERIN SYNTHASE"/>
    <property type="match status" value="1"/>
</dbReference>
<evidence type="ECO:0000256" key="10">
    <source>
        <dbReference type="ARBA" id="ARBA00048807"/>
    </source>
</evidence>
<evidence type="ECO:0000256" key="6">
    <source>
        <dbReference type="ARBA" id="ARBA00022723"/>
    </source>
</evidence>
<name>A0A4Q8CYQ4_9GAMM</name>
<sequence length="134" mass="14938">MYRVNVRDHFMIAHSFKGETFGPAQALHGATYVTDATFFRDRLDADNVVVDIARATEVLHTILSRYNLTNLDGLPEFEGVNTTTEHLARHIADSLATAIHAGELGETARTLDRIRITLHESHIASAAYERPLQP</sequence>
<keyword evidence="7" id="KW-0862">Zinc</keyword>
<dbReference type="SUPFAM" id="SSF55620">
    <property type="entry name" value="Tetrahydrobiopterin biosynthesis enzymes-like"/>
    <property type="match status" value="1"/>
</dbReference>
<dbReference type="InterPro" id="IPR038418">
    <property type="entry name" value="6-PTP_synth/QueD_sf"/>
</dbReference>
<keyword evidence="12" id="KW-1185">Reference proteome</keyword>
<dbReference type="EC" id="4.1.2.50" evidence="4"/>
<evidence type="ECO:0000256" key="1">
    <source>
        <dbReference type="ARBA" id="ARBA00001947"/>
    </source>
</evidence>
<gene>
    <name evidence="11" type="ORF">EV698_0308</name>
</gene>
<proteinExistence type="inferred from homology"/>
<evidence type="ECO:0000256" key="3">
    <source>
        <dbReference type="ARBA" id="ARBA00008900"/>
    </source>
</evidence>
<dbReference type="Gene3D" id="3.30.479.10">
    <property type="entry name" value="6-pyruvoyl tetrahydropterin synthase/QueD"/>
    <property type="match status" value="1"/>
</dbReference>
<dbReference type="Pfam" id="PF01242">
    <property type="entry name" value="PTPS"/>
    <property type="match status" value="1"/>
</dbReference>